<proteinExistence type="predicted"/>
<organism evidence="2 3">
    <name type="scientific">Pelosinus propionicus DSM 13327</name>
    <dbReference type="NCBI Taxonomy" id="1123291"/>
    <lineage>
        <taxon>Bacteria</taxon>
        <taxon>Bacillati</taxon>
        <taxon>Bacillota</taxon>
        <taxon>Negativicutes</taxon>
        <taxon>Selenomonadales</taxon>
        <taxon>Sporomusaceae</taxon>
        <taxon>Pelosinus</taxon>
    </lineage>
</organism>
<dbReference type="SMART" id="SM00471">
    <property type="entry name" value="HDc"/>
    <property type="match status" value="1"/>
</dbReference>
<dbReference type="STRING" id="1123291.SAMN04490355_10833"/>
<dbReference type="PROSITE" id="PS51832">
    <property type="entry name" value="HD_GYP"/>
    <property type="match status" value="1"/>
</dbReference>
<dbReference type="InterPro" id="IPR003607">
    <property type="entry name" value="HD/PDEase_dom"/>
</dbReference>
<name>A0A1I4Q5J1_9FIRM</name>
<dbReference type="InterPro" id="IPR037522">
    <property type="entry name" value="HD_GYP_dom"/>
</dbReference>
<protein>
    <submittedName>
        <fullName evidence="2">HD-GYP domain, c-di-GMP phosphodiesterase class II (Or its inactivated variant)</fullName>
    </submittedName>
</protein>
<dbReference type="PANTHER" id="PTHR43155:SF2">
    <property type="entry name" value="CYCLIC DI-GMP PHOSPHODIESTERASE PA4108"/>
    <property type="match status" value="1"/>
</dbReference>
<sequence length="363" mass="41252">MQRVSTSNLQPGQVIGRDILNADGDVLLRWGIVLTEKYIKRLIDLDIYSVYIENPYIKDIIIPQPINERIRIKAVKILKENFLRIRANKILDIREFSAIANLVVDEVCANRNLLIHLTDIRAYDDYTFIHSVNVSILAVFAGIGLGYGETKLKELALGGLLHDVGKMFVPKDILNKPAKLTEAEMEIMKGHSLLGFELLRKNPEVSLLVAHMAFQHHERPNGSGYPRGLQGDEIHEYANIIAIADVYDALISDRPYRRGILPHEAYEILLELTRTQLDLTILKVFFKYVAIFPVGSLVQINTGEIGVVIEVTQQFPLKPKIRIILNASGHAADKVYEMNLKDRPTQFIIKVFREEERIVFPPV</sequence>
<feature type="domain" description="HD-GYP" evidence="1">
    <location>
        <begin position="105"/>
        <end position="301"/>
    </location>
</feature>
<dbReference type="EMBL" id="FOTS01000083">
    <property type="protein sequence ID" value="SFM34893.1"/>
    <property type="molecule type" value="Genomic_DNA"/>
</dbReference>
<dbReference type="AlphaFoldDB" id="A0A1I4Q5J1"/>
<dbReference type="OrthoDB" id="1677843at2"/>
<evidence type="ECO:0000313" key="2">
    <source>
        <dbReference type="EMBL" id="SFM34893.1"/>
    </source>
</evidence>
<dbReference type="RefSeq" id="WP_090944307.1">
    <property type="nucleotide sequence ID" value="NZ_FOTS01000083.1"/>
</dbReference>
<dbReference type="Gene3D" id="1.10.3210.10">
    <property type="entry name" value="Hypothetical protein af1432"/>
    <property type="match status" value="1"/>
</dbReference>
<dbReference type="PANTHER" id="PTHR43155">
    <property type="entry name" value="CYCLIC DI-GMP PHOSPHODIESTERASE PA4108-RELATED"/>
    <property type="match status" value="1"/>
</dbReference>
<keyword evidence="3" id="KW-1185">Reference proteome</keyword>
<evidence type="ECO:0000313" key="3">
    <source>
        <dbReference type="Proteomes" id="UP000199520"/>
    </source>
</evidence>
<dbReference type="SUPFAM" id="SSF109604">
    <property type="entry name" value="HD-domain/PDEase-like"/>
    <property type="match status" value="1"/>
</dbReference>
<gene>
    <name evidence="2" type="ORF">SAMN04490355_10833</name>
</gene>
<reference evidence="3" key="1">
    <citation type="submission" date="2016-10" db="EMBL/GenBank/DDBJ databases">
        <authorList>
            <person name="Varghese N."/>
            <person name="Submissions S."/>
        </authorList>
    </citation>
    <scope>NUCLEOTIDE SEQUENCE [LARGE SCALE GENOMIC DNA]</scope>
    <source>
        <strain evidence="3">DSM 13327</strain>
    </source>
</reference>
<dbReference type="CDD" id="cd00077">
    <property type="entry name" value="HDc"/>
    <property type="match status" value="1"/>
</dbReference>
<evidence type="ECO:0000259" key="1">
    <source>
        <dbReference type="PROSITE" id="PS51832"/>
    </source>
</evidence>
<accession>A0A1I4Q5J1</accession>
<dbReference type="Pfam" id="PF13487">
    <property type="entry name" value="HD_5"/>
    <property type="match status" value="1"/>
</dbReference>
<dbReference type="Proteomes" id="UP000199520">
    <property type="component" value="Unassembled WGS sequence"/>
</dbReference>